<dbReference type="InterPro" id="IPR007833">
    <property type="entry name" value="Capsule_polysaccharide_synth"/>
</dbReference>
<evidence type="ECO:0000313" key="1">
    <source>
        <dbReference type="EMBL" id="TCP14263.1"/>
    </source>
</evidence>
<accession>A0A4R2N2Y1</accession>
<evidence type="ECO:0000313" key="2">
    <source>
        <dbReference type="Proteomes" id="UP000294841"/>
    </source>
</evidence>
<protein>
    <submittedName>
        <fullName evidence="1">Capsular polysaccharide export protein</fullName>
    </submittedName>
</protein>
<organism evidence="1 2">
    <name type="scientific">Bisgaardia hudsonensis</name>
    <dbReference type="NCBI Taxonomy" id="109472"/>
    <lineage>
        <taxon>Bacteria</taxon>
        <taxon>Pseudomonadati</taxon>
        <taxon>Pseudomonadota</taxon>
        <taxon>Gammaproteobacteria</taxon>
        <taxon>Pasteurellales</taxon>
        <taxon>Pasteurellaceae</taxon>
        <taxon>Bisgaardia</taxon>
    </lineage>
</organism>
<keyword evidence="2" id="KW-1185">Reference proteome</keyword>
<dbReference type="Proteomes" id="UP000294841">
    <property type="component" value="Unassembled WGS sequence"/>
</dbReference>
<dbReference type="OrthoDB" id="9794206at2"/>
<name>A0A4R2N2Y1_9PAST</name>
<dbReference type="Pfam" id="PF05159">
    <property type="entry name" value="Capsule_synth"/>
    <property type="match status" value="1"/>
</dbReference>
<dbReference type="CDD" id="cd16441">
    <property type="entry name" value="beta_Kdo_transferase_KpsS"/>
    <property type="match status" value="1"/>
</dbReference>
<dbReference type="AlphaFoldDB" id="A0A4R2N2Y1"/>
<proteinExistence type="predicted"/>
<comment type="caution">
    <text evidence="1">The sequence shown here is derived from an EMBL/GenBank/DDBJ whole genome shotgun (WGS) entry which is preliminary data.</text>
</comment>
<dbReference type="EMBL" id="SLXI01000001">
    <property type="protein sequence ID" value="TCP14263.1"/>
    <property type="molecule type" value="Genomic_DNA"/>
</dbReference>
<reference evidence="1 2" key="1">
    <citation type="submission" date="2019-03" db="EMBL/GenBank/DDBJ databases">
        <title>Genomic Encyclopedia of Type Strains, Phase IV (KMG-IV): sequencing the most valuable type-strain genomes for metagenomic binning, comparative biology and taxonomic classification.</title>
        <authorList>
            <person name="Goeker M."/>
        </authorList>
    </citation>
    <scope>NUCLEOTIDE SEQUENCE [LARGE SCALE GENOMIC DNA]</scope>
    <source>
        <strain evidence="1 2">DSM 28231</strain>
    </source>
</reference>
<dbReference type="GO" id="GO:0000271">
    <property type="term" value="P:polysaccharide biosynthetic process"/>
    <property type="evidence" value="ECO:0007669"/>
    <property type="project" value="InterPro"/>
</dbReference>
<gene>
    <name evidence="1" type="ORF">EV697_101402</name>
</gene>
<sequence>MILHNLDDLLRSSKNILLLQGPIGDFFLKLSEWLTDQGKTVFKINFNGGDEFFYPIEIKNTYCYQDKFLHWEEYLKIFLIKLNIDSIVCFGDTRYYHKIAKIIAENKNINFWVFEEGYFRPEYVTLEKKGVNAFSIIPKYKEFFLPFIDLPEPKEPEKVAKGFWPMAKRAILYYWAMNTNKANYPYYIHHRHQSNKYYVNLWIRSAIKRLYYYFCDYFLAHILKKGKFGEFFIVPLQVYDDSQVKVHCDYSSVSDFLEHVLVSFIKNSPNNVKLIIKHHPMDRGIIDYSSIIKKYLKLYPQFKERIYYIHDIPLPILLRNGKGMVCLNSTSGISALLHNMPVKTLGRANYDFLGLTDQGQLDNFWKNPQKPDADVFNAFRKYHFYKTHLNGSFYNKVILRNPYNQI</sequence>
<dbReference type="RefSeq" id="WP_132021994.1">
    <property type="nucleotide sequence ID" value="NZ_CP016605.1"/>
</dbReference>
<dbReference type="GO" id="GO:0015774">
    <property type="term" value="P:polysaccharide transport"/>
    <property type="evidence" value="ECO:0007669"/>
    <property type="project" value="InterPro"/>
</dbReference>